<organism evidence="10 11">
    <name type="scientific">Mycolicibacterium pallens</name>
    <dbReference type="NCBI Taxonomy" id="370524"/>
    <lineage>
        <taxon>Bacteria</taxon>
        <taxon>Bacillati</taxon>
        <taxon>Actinomycetota</taxon>
        <taxon>Actinomycetes</taxon>
        <taxon>Mycobacteriales</taxon>
        <taxon>Mycobacteriaceae</taxon>
        <taxon>Mycolicibacterium</taxon>
    </lineage>
</organism>
<feature type="transmembrane region" description="Helical" evidence="8">
    <location>
        <begin position="208"/>
        <end position="229"/>
    </location>
</feature>
<feature type="transmembrane region" description="Helical" evidence="8">
    <location>
        <begin position="286"/>
        <end position="307"/>
    </location>
</feature>
<evidence type="ECO:0000256" key="3">
    <source>
        <dbReference type="ARBA" id="ARBA00022475"/>
    </source>
</evidence>
<feature type="transmembrane region" description="Helical" evidence="8">
    <location>
        <begin position="565"/>
        <end position="583"/>
    </location>
</feature>
<feature type="transmembrane region" description="Helical" evidence="8">
    <location>
        <begin position="235"/>
        <end position="258"/>
    </location>
</feature>
<feature type="transmembrane region" description="Helical" evidence="8">
    <location>
        <begin position="647"/>
        <end position="670"/>
    </location>
</feature>
<dbReference type="InterPro" id="IPR050545">
    <property type="entry name" value="Mycobact_MmpL"/>
</dbReference>
<feature type="transmembrane region" description="Helical" evidence="8">
    <location>
        <begin position="182"/>
        <end position="201"/>
    </location>
</feature>
<feature type="transmembrane region" description="Helical" evidence="8">
    <location>
        <begin position="676"/>
        <end position="699"/>
    </location>
</feature>
<evidence type="ECO:0000256" key="7">
    <source>
        <dbReference type="SAM" id="MobiDB-lite"/>
    </source>
</evidence>
<comment type="similarity">
    <text evidence="2">Belongs to the resistance-nodulation-cell division (RND) (TC 2.A.6) family. MmpL subfamily.</text>
</comment>
<keyword evidence="6 8" id="KW-0472">Membrane</keyword>
<proteinExistence type="inferred from homology"/>
<keyword evidence="5 8" id="KW-1133">Transmembrane helix</keyword>
<dbReference type="InterPro" id="IPR000731">
    <property type="entry name" value="SSD"/>
</dbReference>
<evidence type="ECO:0000313" key="11">
    <source>
        <dbReference type="Proteomes" id="UP000825367"/>
    </source>
</evidence>
<name>A0ABX8VEI6_9MYCO</name>
<evidence type="ECO:0000313" key="10">
    <source>
        <dbReference type="EMBL" id="QYL14528.1"/>
    </source>
</evidence>
<sequence length="751" mass="78527">MLQRMALLALAAPRRIVAGAVIVMALAGLICVSAAGNLKAGGFVDSHAESAAATHVLTETFGQGDMQLLFVVSDPQNAQSAAARAVGEAIVDRVSSDPSVAAVASPWTTPPALSGRLISKDGRSGLVAVALRGGEDAAPEHAQRLTDLVMAGRNDANHDIEVIAGGSAMVFSQINSQTQRDVVVMESIAIPLTFVVLIWVFRGLAAAALPVSVGAFSIVGSMALLRIIASFTDVSVFALSLSAALSLALAVDYTLLLLSRYRDEIAAGAQPDRALVTTMVTAGRTVLFSALTVAMAMAALALFPLYFLKSFAYAGVATVALCSLAAVTITPAAIVLMGSRVTVRDAVGRHRRPSDRFWYRTTVFMTRRAGIVAVAGSAALLALGLPFLGVRWGLPDERVLPGSASAYRVGEMLRTDFSDNAEDAIKVVLPDARGLSSQDIDVYAQAVSRVPGVADVSTPTASFAAGARAGPPAGTAGVRDDAAFLTVSTTEPAFSPSAVNTLRAVDAAPGPGGRDVWLTGPTQVSQDSLAAITSRLPLVLGVVAAVMFAVMFALTGSVVLPIKSLILTLLSLMASFGALVWVFQEGHLGALGTTVTGTLVANMPILLFCIAFGLSMDYEVFIVARIREFWLASDRSRHANDEAVAQGLAHTGRVVTAAAAIMTISFGALFAAKVSFMRMFGVGLTLAIVLDATVVRMMLLPAFMHLLGRHNWWAPARLARWHDRLTSHPPPPTESVKSVKKEPIHGGVDSE</sequence>
<dbReference type="Gene3D" id="1.20.1640.10">
    <property type="entry name" value="Multidrug efflux transporter AcrB transmembrane domain"/>
    <property type="match status" value="2"/>
</dbReference>
<evidence type="ECO:0000256" key="2">
    <source>
        <dbReference type="ARBA" id="ARBA00010157"/>
    </source>
</evidence>
<dbReference type="InterPro" id="IPR004869">
    <property type="entry name" value="MMPL_dom"/>
</dbReference>
<dbReference type="PANTHER" id="PTHR33406:SF11">
    <property type="entry name" value="MEMBRANE PROTEIN SCO6666-RELATED"/>
    <property type="match status" value="1"/>
</dbReference>
<evidence type="ECO:0000256" key="8">
    <source>
        <dbReference type="SAM" id="Phobius"/>
    </source>
</evidence>
<evidence type="ECO:0000256" key="5">
    <source>
        <dbReference type="ARBA" id="ARBA00022989"/>
    </source>
</evidence>
<evidence type="ECO:0000256" key="1">
    <source>
        <dbReference type="ARBA" id="ARBA00004651"/>
    </source>
</evidence>
<evidence type="ECO:0000259" key="9">
    <source>
        <dbReference type="PROSITE" id="PS50156"/>
    </source>
</evidence>
<dbReference type="Pfam" id="PF03176">
    <property type="entry name" value="MMPL"/>
    <property type="match status" value="2"/>
</dbReference>
<dbReference type="PROSITE" id="PS50156">
    <property type="entry name" value="SSD"/>
    <property type="match status" value="1"/>
</dbReference>
<dbReference type="Proteomes" id="UP000825367">
    <property type="component" value="Chromosome"/>
</dbReference>
<feature type="region of interest" description="Disordered" evidence="7">
    <location>
        <begin position="724"/>
        <end position="751"/>
    </location>
</feature>
<dbReference type="EMBL" id="CP080333">
    <property type="protein sequence ID" value="QYL14528.1"/>
    <property type="molecule type" value="Genomic_DNA"/>
</dbReference>
<feature type="domain" description="SSD" evidence="9">
    <location>
        <begin position="245"/>
        <end position="336"/>
    </location>
</feature>
<gene>
    <name evidence="10" type="ORF">K0O64_15020</name>
</gene>
<keyword evidence="4 8" id="KW-0812">Transmembrane</keyword>
<keyword evidence="3" id="KW-1003">Cell membrane</keyword>
<feature type="transmembrane region" description="Helical" evidence="8">
    <location>
        <begin position="313"/>
        <end position="336"/>
    </location>
</feature>
<comment type="subcellular location">
    <subcellularLocation>
        <location evidence="1">Cell membrane</location>
        <topology evidence="1">Multi-pass membrane protein</topology>
    </subcellularLocation>
</comment>
<protein>
    <submittedName>
        <fullName evidence="10">MMPL family transporter</fullName>
    </submittedName>
</protein>
<evidence type="ECO:0000256" key="4">
    <source>
        <dbReference type="ARBA" id="ARBA00022692"/>
    </source>
</evidence>
<dbReference type="PANTHER" id="PTHR33406">
    <property type="entry name" value="MEMBRANE PROTEIN MJ1562-RELATED"/>
    <property type="match status" value="1"/>
</dbReference>
<feature type="transmembrane region" description="Helical" evidence="8">
    <location>
        <begin position="369"/>
        <end position="390"/>
    </location>
</feature>
<dbReference type="SUPFAM" id="SSF82866">
    <property type="entry name" value="Multidrug efflux transporter AcrB transmembrane domain"/>
    <property type="match status" value="2"/>
</dbReference>
<keyword evidence="11" id="KW-1185">Reference proteome</keyword>
<reference evidence="10 11" key="1">
    <citation type="submission" date="2021-07" db="EMBL/GenBank/DDBJ databases">
        <title>Whole genome sequencing of non-tuberculosis mycobacteria type-strains.</title>
        <authorList>
            <person name="Igarashi Y."/>
            <person name="Osugi A."/>
            <person name="Mitarai S."/>
        </authorList>
    </citation>
    <scope>NUCLEOTIDE SEQUENCE [LARGE SCALE GENOMIC DNA]</scope>
    <source>
        <strain evidence="10 11">JCM 16370</strain>
    </source>
</reference>
<feature type="transmembrane region" description="Helical" evidence="8">
    <location>
        <begin position="603"/>
        <end position="626"/>
    </location>
</feature>
<evidence type="ECO:0000256" key="6">
    <source>
        <dbReference type="ARBA" id="ARBA00023136"/>
    </source>
</evidence>
<accession>A0ABX8VEI6</accession>
<feature type="transmembrane region" description="Helical" evidence="8">
    <location>
        <begin position="538"/>
        <end position="560"/>
    </location>
</feature>